<dbReference type="SUPFAM" id="SSF47384">
    <property type="entry name" value="Homodimeric domain of signal transducing histidine kinase"/>
    <property type="match status" value="1"/>
</dbReference>
<feature type="transmembrane region" description="Helical" evidence="8">
    <location>
        <begin position="94"/>
        <end position="113"/>
    </location>
</feature>
<dbReference type="InterPro" id="IPR003661">
    <property type="entry name" value="HisK_dim/P_dom"/>
</dbReference>
<evidence type="ECO:0000256" key="5">
    <source>
        <dbReference type="ARBA" id="ARBA00022777"/>
    </source>
</evidence>
<feature type="domain" description="Histidine kinase" evidence="9">
    <location>
        <begin position="325"/>
        <end position="516"/>
    </location>
</feature>
<protein>
    <recommendedName>
        <fullName evidence="3">histidine kinase</fullName>
        <ecNumber evidence="3">2.7.13.3</ecNumber>
    </recommendedName>
</protein>
<dbReference type="PRINTS" id="PR00344">
    <property type="entry name" value="BCTRLSENSOR"/>
</dbReference>
<evidence type="ECO:0000313" key="10">
    <source>
        <dbReference type="EMBL" id="QVT78489.1"/>
    </source>
</evidence>
<dbReference type="InterPro" id="IPR005467">
    <property type="entry name" value="His_kinase_dom"/>
</dbReference>
<dbReference type="CDD" id="cd00082">
    <property type="entry name" value="HisKA"/>
    <property type="match status" value="1"/>
</dbReference>
<dbReference type="RefSeq" id="WP_214058069.1">
    <property type="nucleotide sequence ID" value="NZ_BAAAHS010000002.1"/>
</dbReference>
<dbReference type="Pfam" id="PF00512">
    <property type="entry name" value="HisKA"/>
    <property type="match status" value="1"/>
</dbReference>
<dbReference type="EMBL" id="CP075371">
    <property type="protein sequence ID" value="QVT78489.1"/>
    <property type="molecule type" value="Genomic_DNA"/>
</dbReference>
<evidence type="ECO:0000259" key="9">
    <source>
        <dbReference type="PROSITE" id="PS50109"/>
    </source>
</evidence>
<comment type="subcellular location">
    <subcellularLocation>
        <location evidence="2">Cell membrane</location>
    </subcellularLocation>
</comment>
<reference evidence="10 11" key="1">
    <citation type="submission" date="2021-05" db="EMBL/GenBank/DDBJ databases">
        <title>Complete genome of Nocardioides aquaticus KCTC 9944T isolated from meromictic and hypersaline Ekho Lake, Antarctica.</title>
        <authorList>
            <person name="Hwang K."/>
            <person name="Kim K.M."/>
            <person name="Choe H."/>
        </authorList>
    </citation>
    <scope>NUCLEOTIDE SEQUENCE [LARGE SCALE GENOMIC DNA]</scope>
    <source>
        <strain evidence="10 11">KCTC 9944</strain>
    </source>
</reference>
<feature type="transmembrane region" description="Helical" evidence="8">
    <location>
        <begin position="213"/>
        <end position="232"/>
    </location>
</feature>
<dbReference type="Pfam" id="PF17158">
    <property type="entry name" value="MASE4"/>
    <property type="match status" value="1"/>
</dbReference>
<keyword evidence="10" id="KW-0808">Transferase</keyword>
<keyword evidence="8" id="KW-0812">Transmembrane</keyword>
<dbReference type="SUPFAM" id="SSF55874">
    <property type="entry name" value="ATPase domain of HSP90 chaperone/DNA topoisomerase II/histidine kinase"/>
    <property type="match status" value="1"/>
</dbReference>
<feature type="transmembrane region" description="Helical" evidence="8">
    <location>
        <begin position="178"/>
        <end position="201"/>
    </location>
</feature>
<dbReference type="SMART" id="SM00387">
    <property type="entry name" value="HATPase_c"/>
    <property type="match status" value="1"/>
</dbReference>
<dbReference type="PANTHER" id="PTHR43547:SF2">
    <property type="entry name" value="HYBRID SIGNAL TRANSDUCTION HISTIDINE KINASE C"/>
    <property type="match status" value="1"/>
</dbReference>
<evidence type="ECO:0000256" key="6">
    <source>
        <dbReference type="ARBA" id="ARBA00023012"/>
    </source>
</evidence>
<dbReference type="InterPro" id="IPR036097">
    <property type="entry name" value="HisK_dim/P_sf"/>
</dbReference>
<feature type="compositionally biased region" description="Basic and acidic residues" evidence="7">
    <location>
        <begin position="14"/>
        <end position="28"/>
    </location>
</feature>
<organism evidence="10 11">
    <name type="scientific">Nocardioides aquaticus</name>
    <dbReference type="NCBI Taxonomy" id="160826"/>
    <lineage>
        <taxon>Bacteria</taxon>
        <taxon>Bacillati</taxon>
        <taxon>Actinomycetota</taxon>
        <taxon>Actinomycetes</taxon>
        <taxon>Propionibacteriales</taxon>
        <taxon>Nocardioidaceae</taxon>
        <taxon>Nocardioides</taxon>
    </lineage>
</organism>
<feature type="transmembrane region" description="Helical" evidence="8">
    <location>
        <begin position="35"/>
        <end position="57"/>
    </location>
</feature>
<feature type="region of interest" description="Disordered" evidence="7">
    <location>
        <begin position="1"/>
        <end position="28"/>
    </location>
</feature>
<evidence type="ECO:0000256" key="7">
    <source>
        <dbReference type="SAM" id="MobiDB-lite"/>
    </source>
</evidence>
<proteinExistence type="predicted"/>
<feature type="transmembrane region" description="Helical" evidence="8">
    <location>
        <begin position="63"/>
        <end position="82"/>
    </location>
</feature>
<keyword evidence="8" id="KW-1133">Transmembrane helix</keyword>
<keyword evidence="6" id="KW-0902">Two-component regulatory system</keyword>
<dbReference type="InterPro" id="IPR036890">
    <property type="entry name" value="HATPase_C_sf"/>
</dbReference>
<gene>
    <name evidence="10" type="primary">resE_1</name>
    <name evidence="10" type="ORF">ENKNEFLB_00866</name>
</gene>
<keyword evidence="11" id="KW-1185">Reference proteome</keyword>
<dbReference type="GO" id="GO:0004673">
    <property type="term" value="F:protein histidine kinase activity"/>
    <property type="evidence" value="ECO:0007669"/>
    <property type="project" value="UniProtKB-EC"/>
</dbReference>
<sequence length="554" mass="58817">MVAASLISPPRDGSAPEDRRDRRDDRPGDSARRTVLLVAAALVPLVLVLLVVARQPLGETPAFLPAFLTLVLGIDLLTAVLLTEQYRTGAGPRLLALSWAYTFSSVTVLFHGLTFPGVLAPDGLLNAAPSSAAWLWTSWHAGFALLLGLALVPWPPAVHDLLDRPEARSRRILTSQGVVVLAALVVVAWATIGSATVPAVIDGADYTALTRTVGPPMAVVVLVSLGLALRGFAARRRVGPEGWALVAVVATGGDVALTLLAADRFTLGWYAARLLALAAAVVVLLALLREITALHRRVRLDAVRLAAQNAALREAHAARDHLTAVVTHDMRTPVTGIAGYLELLEDADLPREQAARMVRRGQDLTRRLTLMIDDLVTVTKADQGVLEIHSRTLRVGTVLEEVVAAFPDAEVHLEGDLDLPLVADPLRLQQVLGNLVSNALKYGAEPVRLRARADDGGVSISVDDAGDGVPEAFVDRLFDRYSRAPEHVDAAAGSGLGLSVVRDLVEAHGGSASYDRVRRGFDLFLPDRPAPGSLATVASTTAVPASGPPRIHVR</sequence>
<feature type="transmembrane region" description="Helical" evidence="8">
    <location>
        <begin position="268"/>
        <end position="288"/>
    </location>
</feature>
<keyword evidence="5 10" id="KW-0418">Kinase</keyword>
<evidence type="ECO:0000256" key="8">
    <source>
        <dbReference type="SAM" id="Phobius"/>
    </source>
</evidence>
<dbReference type="InterPro" id="IPR003594">
    <property type="entry name" value="HATPase_dom"/>
</dbReference>
<evidence type="ECO:0000256" key="3">
    <source>
        <dbReference type="ARBA" id="ARBA00012438"/>
    </source>
</evidence>
<dbReference type="PROSITE" id="PS50109">
    <property type="entry name" value="HIS_KIN"/>
    <property type="match status" value="1"/>
</dbReference>
<evidence type="ECO:0000256" key="4">
    <source>
        <dbReference type="ARBA" id="ARBA00022553"/>
    </source>
</evidence>
<name>A0ABX8EDI1_9ACTN</name>
<dbReference type="Gene3D" id="1.10.287.130">
    <property type="match status" value="1"/>
</dbReference>
<evidence type="ECO:0000256" key="1">
    <source>
        <dbReference type="ARBA" id="ARBA00000085"/>
    </source>
</evidence>
<dbReference type="SMART" id="SM00388">
    <property type="entry name" value="HisKA"/>
    <property type="match status" value="1"/>
</dbReference>
<keyword evidence="4" id="KW-0597">Phosphoprotein</keyword>
<keyword evidence="8" id="KW-0472">Membrane</keyword>
<dbReference type="EC" id="2.7.13.3" evidence="3"/>
<dbReference type="PANTHER" id="PTHR43547">
    <property type="entry name" value="TWO-COMPONENT HISTIDINE KINASE"/>
    <property type="match status" value="1"/>
</dbReference>
<evidence type="ECO:0000256" key="2">
    <source>
        <dbReference type="ARBA" id="ARBA00004236"/>
    </source>
</evidence>
<comment type="catalytic activity">
    <reaction evidence="1">
        <text>ATP + protein L-histidine = ADP + protein N-phospho-L-histidine.</text>
        <dbReference type="EC" id="2.7.13.3"/>
    </reaction>
</comment>
<dbReference type="Proteomes" id="UP000679307">
    <property type="component" value="Chromosome"/>
</dbReference>
<accession>A0ABX8EDI1</accession>
<evidence type="ECO:0000313" key="11">
    <source>
        <dbReference type="Proteomes" id="UP000679307"/>
    </source>
</evidence>
<feature type="transmembrane region" description="Helical" evidence="8">
    <location>
        <begin position="244"/>
        <end position="262"/>
    </location>
</feature>
<dbReference type="CDD" id="cd00075">
    <property type="entry name" value="HATPase"/>
    <property type="match status" value="1"/>
</dbReference>
<dbReference type="Gene3D" id="3.30.565.10">
    <property type="entry name" value="Histidine kinase-like ATPase, C-terminal domain"/>
    <property type="match status" value="1"/>
</dbReference>
<dbReference type="Pfam" id="PF02518">
    <property type="entry name" value="HATPase_c"/>
    <property type="match status" value="1"/>
</dbReference>
<dbReference type="InterPro" id="IPR004358">
    <property type="entry name" value="Sig_transdc_His_kin-like_C"/>
</dbReference>
<feature type="transmembrane region" description="Helical" evidence="8">
    <location>
        <begin position="133"/>
        <end position="157"/>
    </location>
</feature>
<dbReference type="InterPro" id="IPR033424">
    <property type="entry name" value="MASE4"/>
</dbReference>